<evidence type="ECO:0000313" key="1">
    <source>
        <dbReference type="EMBL" id="CBI21338.3"/>
    </source>
</evidence>
<gene>
    <name evidence="1" type="ordered locus">VIT_14s0068g01880</name>
</gene>
<reference evidence="2" key="1">
    <citation type="journal article" date="2007" name="Nature">
        <title>The grapevine genome sequence suggests ancestral hexaploidization in major angiosperm phyla.</title>
        <authorList>
            <consortium name="The French-Italian Public Consortium for Grapevine Genome Characterization."/>
            <person name="Jaillon O."/>
            <person name="Aury J.-M."/>
            <person name="Noel B."/>
            <person name="Policriti A."/>
            <person name="Clepet C."/>
            <person name="Casagrande A."/>
            <person name="Choisne N."/>
            <person name="Aubourg S."/>
            <person name="Vitulo N."/>
            <person name="Jubin C."/>
            <person name="Vezzi A."/>
            <person name="Legeai F."/>
            <person name="Hugueney P."/>
            <person name="Dasilva C."/>
            <person name="Horner D."/>
            <person name="Mica E."/>
            <person name="Jublot D."/>
            <person name="Poulain J."/>
            <person name="Bruyere C."/>
            <person name="Billault A."/>
            <person name="Segurens B."/>
            <person name="Gouyvenoux M."/>
            <person name="Ugarte E."/>
            <person name="Cattonaro F."/>
            <person name="Anthouard V."/>
            <person name="Vico V."/>
            <person name="Del Fabbro C."/>
            <person name="Alaux M."/>
            <person name="Di Gaspero G."/>
            <person name="Dumas V."/>
            <person name="Felice N."/>
            <person name="Paillard S."/>
            <person name="Juman I."/>
            <person name="Moroldo M."/>
            <person name="Scalabrin S."/>
            <person name="Canaguier A."/>
            <person name="Le Clainche I."/>
            <person name="Malacrida G."/>
            <person name="Durand E."/>
            <person name="Pesole G."/>
            <person name="Laucou V."/>
            <person name="Chatelet P."/>
            <person name="Merdinoglu D."/>
            <person name="Delledonne M."/>
            <person name="Pezzotti M."/>
            <person name="Lecharny A."/>
            <person name="Scarpelli C."/>
            <person name="Artiguenave F."/>
            <person name="Pe M.E."/>
            <person name="Valle G."/>
            <person name="Morgante M."/>
            <person name="Caboche M."/>
            <person name="Adam-Blondon A.-F."/>
            <person name="Weissenbach J."/>
            <person name="Quetier F."/>
            <person name="Wincker P."/>
        </authorList>
    </citation>
    <scope>NUCLEOTIDE SEQUENCE [LARGE SCALE GENOMIC DNA]</scope>
    <source>
        <strain evidence="2">cv. Pinot noir / PN40024</strain>
    </source>
</reference>
<sequence length="123" mass="13641">MYGIMEKLSTNFQKLFLIKTLMCNAQSLTTDNDQLFMTCNSCLSCAKCITVPFIVSSCPSVCLLGYKSRPGTIPLGWIARVRLYGWPLALVPTSLLCRYSGSSCQRCCSPGWRPLIQCRIGLS</sequence>
<accession>D7SVN9</accession>
<dbReference type="HOGENOM" id="CLU_2019433_0_0_1"/>
<dbReference type="Proteomes" id="UP000009183">
    <property type="component" value="Chromosome 14"/>
</dbReference>
<dbReference type="AlphaFoldDB" id="D7SVN9"/>
<protein>
    <submittedName>
        <fullName evidence="1">Uncharacterized protein</fullName>
    </submittedName>
</protein>
<organism evidence="1 2">
    <name type="scientific">Vitis vinifera</name>
    <name type="common">Grape</name>
    <dbReference type="NCBI Taxonomy" id="29760"/>
    <lineage>
        <taxon>Eukaryota</taxon>
        <taxon>Viridiplantae</taxon>
        <taxon>Streptophyta</taxon>
        <taxon>Embryophyta</taxon>
        <taxon>Tracheophyta</taxon>
        <taxon>Spermatophyta</taxon>
        <taxon>Magnoliopsida</taxon>
        <taxon>eudicotyledons</taxon>
        <taxon>Gunneridae</taxon>
        <taxon>Pentapetalae</taxon>
        <taxon>rosids</taxon>
        <taxon>Vitales</taxon>
        <taxon>Vitaceae</taxon>
        <taxon>Viteae</taxon>
        <taxon>Vitis</taxon>
    </lineage>
</organism>
<evidence type="ECO:0000313" key="2">
    <source>
        <dbReference type="Proteomes" id="UP000009183"/>
    </source>
</evidence>
<dbReference type="PaxDb" id="29760-VIT_14s0068g01880.t01"/>
<proteinExistence type="predicted"/>
<dbReference type="InParanoid" id="D7SVN9"/>
<dbReference type="EMBL" id="FN595232">
    <property type="protein sequence ID" value="CBI21338.3"/>
    <property type="molecule type" value="Genomic_DNA"/>
</dbReference>
<name>D7SVN9_VITVI</name>
<keyword evidence="2" id="KW-1185">Reference proteome</keyword>